<comment type="subcellular location">
    <subcellularLocation>
        <location evidence="1">Membrane</location>
        <topology evidence="1">Single-pass membrane protein</topology>
    </subcellularLocation>
</comment>
<accession>A0A4Y8IQZ6</accession>
<evidence type="ECO:0000256" key="3">
    <source>
        <dbReference type="ARBA" id="ARBA00022692"/>
    </source>
</evidence>
<dbReference type="EMBL" id="SOPW01000003">
    <property type="protein sequence ID" value="TFB24102.1"/>
    <property type="molecule type" value="Genomic_DNA"/>
</dbReference>
<proteinExistence type="inferred from homology"/>
<evidence type="ECO:0000256" key="6">
    <source>
        <dbReference type="SAM" id="Phobius"/>
    </source>
</evidence>
<keyword evidence="4 6" id="KW-1133">Transmembrane helix</keyword>
<comment type="similarity">
    <text evidence="2">Belongs to the SscA family.</text>
</comment>
<dbReference type="AlphaFoldDB" id="A0A4Y8IQZ6"/>
<dbReference type="GO" id="GO:0016020">
    <property type="term" value="C:membrane"/>
    <property type="evidence" value="ECO:0007669"/>
    <property type="project" value="UniProtKB-SubCell"/>
</dbReference>
<dbReference type="NCBIfam" id="TIGR01732">
    <property type="entry name" value="tiny_TM_bacill"/>
    <property type="match status" value="1"/>
</dbReference>
<sequence>MGLNYKSTFIIIVLLFVLLVIIGGLYC</sequence>
<dbReference type="Pfam" id="PF09680">
    <property type="entry name" value="YjcZ_2"/>
    <property type="match status" value="1"/>
</dbReference>
<name>A0A4Y8IQZ6_9BACI</name>
<evidence type="ECO:0000256" key="2">
    <source>
        <dbReference type="ARBA" id="ARBA00010221"/>
    </source>
</evidence>
<dbReference type="Proteomes" id="UP000297975">
    <property type="component" value="Unassembled WGS sequence"/>
</dbReference>
<organism evidence="7 8">
    <name type="scientific">Filobacillus milosensis</name>
    <dbReference type="NCBI Taxonomy" id="94137"/>
    <lineage>
        <taxon>Bacteria</taxon>
        <taxon>Bacillati</taxon>
        <taxon>Bacillota</taxon>
        <taxon>Bacilli</taxon>
        <taxon>Bacillales</taxon>
        <taxon>Bacillaceae</taxon>
        <taxon>Filobacillus</taxon>
    </lineage>
</organism>
<dbReference type="RefSeq" id="WP_134339163.1">
    <property type="nucleotide sequence ID" value="NZ_SOPW01000003.1"/>
</dbReference>
<evidence type="ECO:0000256" key="1">
    <source>
        <dbReference type="ARBA" id="ARBA00004167"/>
    </source>
</evidence>
<evidence type="ECO:0000256" key="4">
    <source>
        <dbReference type="ARBA" id="ARBA00022989"/>
    </source>
</evidence>
<keyword evidence="8" id="KW-1185">Reference proteome</keyword>
<evidence type="ECO:0000313" key="7">
    <source>
        <dbReference type="EMBL" id="TFB24102.1"/>
    </source>
</evidence>
<dbReference type="InterPro" id="IPR010070">
    <property type="entry name" value="YjcZ-like"/>
</dbReference>
<evidence type="ECO:0000313" key="8">
    <source>
        <dbReference type="Proteomes" id="UP000297975"/>
    </source>
</evidence>
<keyword evidence="5 6" id="KW-0472">Membrane</keyword>
<feature type="transmembrane region" description="Helical" evidence="6">
    <location>
        <begin position="7"/>
        <end position="26"/>
    </location>
</feature>
<protein>
    <submittedName>
        <fullName evidence="7">YjcZ family sporulation protein</fullName>
    </submittedName>
</protein>
<keyword evidence="3 6" id="KW-0812">Transmembrane</keyword>
<gene>
    <name evidence="7" type="ORF">E3U55_04175</name>
</gene>
<evidence type="ECO:0000256" key="5">
    <source>
        <dbReference type="ARBA" id="ARBA00023136"/>
    </source>
</evidence>
<reference evidence="7 8" key="1">
    <citation type="submission" date="2019-03" db="EMBL/GenBank/DDBJ databases">
        <authorList>
            <person name="He R.-H."/>
        </authorList>
    </citation>
    <scope>NUCLEOTIDE SEQUENCE [LARGE SCALE GENOMIC DNA]</scope>
    <source>
        <strain evidence="8">SH 714</strain>
    </source>
</reference>
<comment type="caution">
    <text evidence="7">The sequence shown here is derived from an EMBL/GenBank/DDBJ whole genome shotgun (WGS) entry which is preliminary data.</text>
</comment>